<evidence type="ECO:0000256" key="2">
    <source>
        <dbReference type="ARBA" id="ARBA00022670"/>
    </source>
</evidence>
<dbReference type="SUPFAM" id="SSF55486">
    <property type="entry name" value="Metalloproteases ('zincins'), catalytic domain"/>
    <property type="match status" value="1"/>
</dbReference>
<dbReference type="InterPro" id="IPR024079">
    <property type="entry name" value="MetalloPept_cat_dom_sf"/>
</dbReference>
<dbReference type="AlphaFoldDB" id="A0A183CDE8"/>
<comment type="caution">
    <text evidence="8">Lacks conserved residue(s) required for the propagation of feature annotation.</text>
</comment>
<feature type="domain" description="CUB" evidence="11">
    <location>
        <begin position="386"/>
        <end position="503"/>
    </location>
</feature>
<dbReference type="InterPro" id="IPR034035">
    <property type="entry name" value="Astacin-like_dom"/>
</dbReference>
<protein>
    <recommendedName>
        <fullName evidence="10">Metalloendopeptidase</fullName>
        <ecNumber evidence="10">3.4.24.-</ecNumber>
    </recommendedName>
</protein>
<dbReference type="SMART" id="SM00042">
    <property type="entry name" value="CUB"/>
    <property type="match status" value="1"/>
</dbReference>
<evidence type="ECO:0000256" key="6">
    <source>
        <dbReference type="ARBA" id="ARBA00023049"/>
    </source>
</evidence>
<keyword evidence="4 9" id="KW-0378">Hydrolase</keyword>
<dbReference type="Gene3D" id="3.40.390.10">
    <property type="entry name" value="Collagenase (Catalytic Domain)"/>
    <property type="match status" value="1"/>
</dbReference>
<evidence type="ECO:0000256" key="3">
    <source>
        <dbReference type="ARBA" id="ARBA00022723"/>
    </source>
</evidence>
<evidence type="ECO:0000256" key="1">
    <source>
        <dbReference type="ARBA" id="ARBA00022536"/>
    </source>
</evidence>
<dbReference type="GO" id="GO:0004222">
    <property type="term" value="F:metalloendopeptidase activity"/>
    <property type="evidence" value="ECO:0007669"/>
    <property type="project" value="UniProtKB-UniRule"/>
</dbReference>
<sequence>MVWALFLLCFCLSASGSTLPPLHQLKLHFRKRLVDEHADLFPTVTAVNRYLDNMNKLNQIQQKLHNFLSGELEAGEACDGIERGETEHFAEMVATAQTQSPDQLPYLFEGDIVLTDGQMDELLNNAHTQLEVIRRCSKRSDEKCGELFDYKMLRKRTLTSNLRERWNSFPIPYFVHPKVNRTAVEEGLANWMRSTCLTFREVSSLGDSQAGLQFVFGSGCYSAIGKLQNRRPQKVSIGAACDNPFVVAHEIAHSLGYFHEQSRFDRNDFVRVQVGNIKSGFLNQFTSFSRSEENTFGVPYDFGSVMHYNAYAFSSSGLSSIQTLNSNYQNTIGQRFQLSFNDIKKMNLAYCDSICPFELPCQRSGYTDPKACDRCRCPDGLSGRFCDRVAITNTECGELRLQAADRERTLSHFGVGICNFLIKAPIGARVALSFDSVRFVDANTPCQKESYVEVRYRNDLSSVGARFCESDQKGSFVSESDEVIVLYRSASKQNSFDLRYQRKV</sequence>
<feature type="binding site" evidence="9">
    <location>
        <position position="253"/>
    </location>
    <ligand>
        <name>Zn(2+)</name>
        <dbReference type="ChEBI" id="CHEBI:29105"/>
        <note>catalytic</note>
    </ligand>
</feature>
<keyword evidence="2 9" id="KW-0645">Protease</keyword>
<evidence type="ECO:0000256" key="5">
    <source>
        <dbReference type="ARBA" id="ARBA00022833"/>
    </source>
</evidence>
<comment type="cofactor">
    <cofactor evidence="9 10">
        <name>Zn(2+)</name>
        <dbReference type="ChEBI" id="CHEBI:29105"/>
    </cofactor>
    <text evidence="9 10">Binds 1 zinc ion per subunit.</text>
</comment>
<feature type="signal peptide" evidence="10">
    <location>
        <begin position="1"/>
        <end position="16"/>
    </location>
</feature>
<dbReference type="PROSITE" id="PS01180">
    <property type="entry name" value="CUB"/>
    <property type="match status" value="1"/>
</dbReference>
<evidence type="ECO:0000256" key="8">
    <source>
        <dbReference type="PROSITE-ProRule" id="PRU00059"/>
    </source>
</evidence>
<reference evidence="13" key="2">
    <citation type="submission" date="2014-05" db="EMBL/GenBank/DDBJ databases">
        <title>The genome and life-stage specific transcriptomes of Globodera pallida elucidate key aspects of plant parasitism by a cyst nematode.</title>
        <authorList>
            <person name="Cotton J.A."/>
            <person name="Lilley C.J."/>
            <person name="Jones L.M."/>
            <person name="Kikuchi T."/>
            <person name="Reid A.J."/>
            <person name="Thorpe P."/>
            <person name="Tsai I.J."/>
            <person name="Beasley H."/>
            <person name="Blok V."/>
            <person name="Cock P.J.A."/>
            <person name="Van den Akker S.E."/>
            <person name="Holroyd N."/>
            <person name="Hunt M."/>
            <person name="Mantelin S."/>
            <person name="Naghra H."/>
            <person name="Pain A."/>
            <person name="Palomares-Rius J.E."/>
            <person name="Zarowiecki M."/>
            <person name="Berriman M."/>
            <person name="Jones J.T."/>
            <person name="Urwin P.E."/>
        </authorList>
    </citation>
    <scope>NUCLEOTIDE SEQUENCE [LARGE SCALE GENOMIC DNA]</scope>
    <source>
        <strain evidence="13">Lindley</strain>
    </source>
</reference>
<dbReference type="SUPFAM" id="SSF49854">
    <property type="entry name" value="Spermadhesin, CUB domain"/>
    <property type="match status" value="1"/>
</dbReference>
<organism evidence="13 14">
    <name type="scientific">Globodera pallida</name>
    <name type="common">Potato cyst nematode worm</name>
    <name type="synonym">Heterodera pallida</name>
    <dbReference type="NCBI Taxonomy" id="36090"/>
    <lineage>
        <taxon>Eukaryota</taxon>
        <taxon>Metazoa</taxon>
        <taxon>Ecdysozoa</taxon>
        <taxon>Nematoda</taxon>
        <taxon>Chromadorea</taxon>
        <taxon>Rhabditida</taxon>
        <taxon>Tylenchina</taxon>
        <taxon>Tylenchomorpha</taxon>
        <taxon>Tylenchoidea</taxon>
        <taxon>Heteroderidae</taxon>
        <taxon>Heteroderinae</taxon>
        <taxon>Globodera</taxon>
    </lineage>
</organism>
<dbReference type="GO" id="GO:0006508">
    <property type="term" value="P:proteolysis"/>
    <property type="evidence" value="ECO:0007669"/>
    <property type="project" value="UniProtKB-KW"/>
</dbReference>
<feature type="chain" id="PRO_5033092636" description="Metalloendopeptidase" evidence="10">
    <location>
        <begin position="17"/>
        <end position="504"/>
    </location>
</feature>
<dbReference type="PANTHER" id="PTHR10127">
    <property type="entry name" value="DISCOIDIN, CUB, EGF, LAMININ , AND ZINC METALLOPROTEASE DOMAIN CONTAINING"/>
    <property type="match status" value="1"/>
</dbReference>
<dbReference type="InterPro" id="IPR001506">
    <property type="entry name" value="Peptidase_M12A"/>
</dbReference>
<dbReference type="InterPro" id="IPR006026">
    <property type="entry name" value="Peptidase_Metallo"/>
</dbReference>
<evidence type="ECO:0000259" key="11">
    <source>
        <dbReference type="PROSITE" id="PS01180"/>
    </source>
</evidence>
<name>A0A183CDE8_GLOPA</name>
<keyword evidence="10" id="KW-0732">Signal</keyword>
<keyword evidence="13" id="KW-1185">Reference proteome</keyword>
<dbReference type="WBParaSite" id="GPLIN_001090200">
    <property type="protein sequence ID" value="GPLIN_001090200"/>
    <property type="gene ID" value="GPLIN_001090200"/>
</dbReference>
<dbReference type="CDD" id="cd00041">
    <property type="entry name" value="CUB"/>
    <property type="match status" value="1"/>
</dbReference>
<feature type="binding site" evidence="9">
    <location>
        <position position="249"/>
    </location>
    <ligand>
        <name>Zn(2+)</name>
        <dbReference type="ChEBI" id="CHEBI:29105"/>
        <note>catalytic</note>
    </ligand>
</feature>
<keyword evidence="3 9" id="KW-0479">Metal-binding</keyword>
<dbReference type="GO" id="GO:0008270">
    <property type="term" value="F:zinc ion binding"/>
    <property type="evidence" value="ECO:0007669"/>
    <property type="project" value="UniProtKB-UniRule"/>
</dbReference>
<evidence type="ECO:0000259" key="12">
    <source>
        <dbReference type="PROSITE" id="PS51864"/>
    </source>
</evidence>
<dbReference type="Proteomes" id="UP000050741">
    <property type="component" value="Unassembled WGS sequence"/>
</dbReference>
<dbReference type="InterPro" id="IPR035914">
    <property type="entry name" value="Sperma_CUB_dom_sf"/>
</dbReference>
<dbReference type="InterPro" id="IPR000859">
    <property type="entry name" value="CUB_dom"/>
</dbReference>
<keyword evidence="5 9" id="KW-0862">Zinc</keyword>
<dbReference type="SMART" id="SM00235">
    <property type="entry name" value="ZnMc"/>
    <property type="match status" value="1"/>
</dbReference>
<dbReference type="CDD" id="cd04280">
    <property type="entry name" value="ZnMc_astacin_like"/>
    <property type="match status" value="1"/>
</dbReference>
<evidence type="ECO:0000256" key="9">
    <source>
        <dbReference type="PROSITE-ProRule" id="PRU01211"/>
    </source>
</evidence>
<dbReference type="EC" id="3.4.24.-" evidence="10"/>
<keyword evidence="6 9" id="KW-0482">Metalloprotease</keyword>
<dbReference type="Pfam" id="PF01400">
    <property type="entry name" value="Astacin"/>
    <property type="match status" value="1"/>
</dbReference>
<feature type="active site" evidence="9">
    <location>
        <position position="250"/>
    </location>
</feature>
<dbReference type="Pfam" id="PF00431">
    <property type="entry name" value="CUB"/>
    <property type="match status" value="1"/>
</dbReference>
<dbReference type="PROSITE" id="PS51864">
    <property type="entry name" value="ASTACIN"/>
    <property type="match status" value="1"/>
</dbReference>
<feature type="domain" description="Peptidase M12A" evidence="12">
    <location>
        <begin position="156"/>
        <end position="356"/>
    </location>
</feature>
<feature type="binding site" evidence="9">
    <location>
        <position position="259"/>
    </location>
    <ligand>
        <name>Zn(2+)</name>
        <dbReference type="ChEBI" id="CHEBI:29105"/>
        <note>catalytic</note>
    </ligand>
</feature>
<evidence type="ECO:0000256" key="7">
    <source>
        <dbReference type="ARBA" id="ARBA00023157"/>
    </source>
</evidence>
<reference evidence="13" key="1">
    <citation type="submission" date="2013-12" db="EMBL/GenBank/DDBJ databases">
        <authorList>
            <person name="Aslett M."/>
        </authorList>
    </citation>
    <scope>NUCLEOTIDE SEQUENCE [LARGE SCALE GENOMIC DNA]</scope>
    <source>
        <strain evidence="13">Lindley</strain>
    </source>
</reference>
<proteinExistence type="predicted"/>
<evidence type="ECO:0000256" key="10">
    <source>
        <dbReference type="RuleBase" id="RU361183"/>
    </source>
</evidence>
<keyword evidence="7" id="KW-1015">Disulfide bond</keyword>
<evidence type="ECO:0000313" key="14">
    <source>
        <dbReference type="WBParaSite" id="GPLIN_001090200"/>
    </source>
</evidence>
<keyword evidence="1" id="KW-0245">EGF-like domain</keyword>
<dbReference type="PANTHER" id="PTHR10127:SF877">
    <property type="entry name" value="ZINC METALLOPROTEINASE NAS-34"/>
    <property type="match status" value="1"/>
</dbReference>
<reference evidence="14" key="3">
    <citation type="submission" date="2016-06" db="UniProtKB">
        <authorList>
            <consortium name="WormBaseParasite"/>
        </authorList>
    </citation>
    <scope>IDENTIFICATION</scope>
</reference>
<evidence type="ECO:0000256" key="4">
    <source>
        <dbReference type="ARBA" id="ARBA00022801"/>
    </source>
</evidence>
<dbReference type="Gene3D" id="2.60.120.290">
    <property type="entry name" value="Spermadhesin, CUB domain"/>
    <property type="match status" value="1"/>
</dbReference>
<evidence type="ECO:0000313" key="13">
    <source>
        <dbReference type="Proteomes" id="UP000050741"/>
    </source>
</evidence>
<accession>A0A183CDE8</accession>
<dbReference type="PRINTS" id="PR00480">
    <property type="entry name" value="ASTACIN"/>
</dbReference>